<feature type="repeat" description="ANK" evidence="3">
    <location>
        <begin position="134"/>
        <end position="166"/>
    </location>
</feature>
<dbReference type="PROSITE" id="PS50088">
    <property type="entry name" value="ANK_REPEAT"/>
    <property type="match status" value="7"/>
</dbReference>
<dbReference type="SMART" id="SM00248">
    <property type="entry name" value="ANK"/>
    <property type="match status" value="8"/>
</dbReference>
<gene>
    <name evidence="4" type="ORF">WA026_002734</name>
</gene>
<evidence type="ECO:0000256" key="3">
    <source>
        <dbReference type="PROSITE-ProRule" id="PRU00023"/>
    </source>
</evidence>
<feature type="repeat" description="ANK" evidence="3">
    <location>
        <begin position="234"/>
        <end position="266"/>
    </location>
</feature>
<dbReference type="SUPFAM" id="SSF48403">
    <property type="entry name" value="Ankyrin repeat"/>
    <property type="match status" value="1"/>
</dbReference>
<feature type="repeat" description="ANK" evidence="3">
    <location>
        <begin position="59"/>
        <end position="91"/>
    </location>
</feature>
<name>A0AAW1U189_9CUCU</name>
<keyword evidence="5" id="KW-1185">Reference proteome</keyword>
<dbReference type="PROSITE" id="PS50297">
    <property type="entry name" value="ANK_REP_REGION"/>
    <property type="match status" value="6"/>
</dbReference>
<dbReference type="Pfam" id="PF12796">
    <property type="entry name" value="Ank_2"/>
    <property type="match status" value="3"/>
</dbReference>
<dbReference type="InterPro" id="IPR036770">
    <property type="entry name" value="Ankyrin_rpt-contain_sf"/>
</dbReference>
<reference evidence="4 5" key="1">
    <citation type="submission" date="2023-03" db="EMBL/GenBank/DDBJ databases">
        <title>Genome insight into feeding habits of ladybird beetles.</title>
        <authorList>
            <person name="Li H.-S."/>
            <person name="Huang Y.-H."/>
            <person name="Pang H."/>
        </authorList>
    </citation>
    <scope>NUCLEOTIDE SEQUENCE [LARGE SCALE GENOMIC DNA]</scope>
    <source>
        <strain evidence="4">SYSU_2023b</strain>
        <tissue evidence="4">Whole body</tissue>
    </source>
</reference>
<evidence type="ECO:0000256" key="1">
    <source>
        <dbReference type="ARBA" id="ARBA00022737"/>
    </source>
</evidence>
<comment type="caution">
    <text evidence="4">The sequence shown here is derived from an EMBL/GenBank/DDBJ whole genome shotgun (WGS) entry which is preliminary data.</text>
</comment>
<feature type="repeat" description="ANK" evidence="3">
    <location>
        <begin position="196"/>
        <end position="230"/>
    </location>
</feature>
<dbReference type="PRINTS" id="PR01415">
    <property type="entry name" value="ANKYRIN"/>
</dbReference>
<evidence type="ECO:0000256" key="2">
    <source>
        <dbReference type="ARBA" id="ARBA00023043"/>
    </source>
</evidence>
<evidence type="ECO:0000313" key="5">
    <source>
        <dbReference type="Proteomes" id="UP001431783"/>
    </source>
</evidence>
<dbReference type="Proteomes" id="UP001431783">
    <property type="component" value="Unassembled WGS sequence"/>
</dbReference>
<dbReference type="EMBL" id="JARQZJ010000031">
    <property type="protein sequence ID" value="KAK9874387.1"/>
    <property type="molecule type" value="Genomic_DNA"/>
</dbReference>
<keyword evidence="2 3" id="KW-0040">ANK repeat</keyword>
<dbReference type="InterPro" id="IPR002110">
    <property type="entry name" value="Ankyrin_rpt"/>
</dbReference>
<evidence type="ECO:0000313" key="4">
    <source>
        <dbReference type="EMBL" id="KAK9874387.1"/>
    </source>
</evidence>
<protein>
    <submittedName>
        <fullName evidence="4">Uncharacterized protein</fullName>
    </submittedName>
</protein>
<feature type="repeat" description="ANK" evidence="3">
    <location>
        <begin position="306"/>
        <end position="338"/>
    </location>
</feature>
<dbReference type="Gene3D" id="1.25.40.20">
    <property type="entry name" value="Ankyrin repeat-containing domain"/>
    <property type="match status" value="3"/>
</dbReference>
<accession>A0AAW1U189</accession>
<dbReference type="PANTHER" id="PTHR24161:SF85">
    <property type="entry name" value="PALMITOYLTRANSFERASE HIP14"/>
    <property type="match status" value="1"/>
</dbReference>
<proteinExistence type="predicted"/>
<sequence>MVYPTSVAYELQKMPTPECESRRRALQRKLADSIKKMVPLDDIRILLAEGAKVNEPVVQGLRPLHYAVWQRYLEATQLLLTRGGDVNAVDECGYSPLHLSAEYGYTEVVRLLLKCGAKVDYRPDSGEEFPKTMQGDEPLRLAIRNKHMDIARLLLEHGADPNKRYFFGAEINLVTDLDFLELLLTFGANPDSRDRCGLTPLMKAVRQGSKGIPTALLLLKYGADVNAITDERNDFRTVLHYAVSSGYYDMVNLIIKQGARLNYEEGYDFEKPSPLDLAILKGDPKIVELLIRSGGDVNSSSPLIGSPLHVACADNILNRYEILQMLLKSGANPNLKVYNDINIRNSQLRPVLVEYLARNEEPDIGIVHLLLKYGAKVIMKTQFRDPDGILNSLENVISSNSNAIFSLLLEASESFDPCMIRRNKDLTPVQKAALLELARYPLSLRRQVRLYLRKYLGPKLLEEAPNWDIPHCLIKYLLFEYN</sequence>
<feature type="repeat" description="ANK" evidence="3">
    <location>
        <begin position="92"/>
        <end position="124"/>
    </location>
</feature>
<dbReference type="PANTHER" id="PTHR24161">
    <property type="entry name" value="ANK_REP_REGION DOMAIN-CONTAINING PROTEIN-RELATED"/>
    <property type="match status" value="1"/>
</dbReference>
<organism evidence="4 5">
    <name type="scientific">Henosepilachna vigintioctopunctata</name>
    <dbReference type="NCBI Taxonomy" id="420089"/>
    <lineage>
        <taxon>Eukaryota</taxon>
        <taxon>Metazoa</taxon>
        <taxon>Ecdysozoa</taxon>
        <taxon>Arthropoda</taxon>
        <taxon>Hexapoda</taxon>
        <taxon>Insecta</taxon>
        <taxon>Pterygota</taxon>
        <taxon>Neoptera</taxon>
        <taxon>Endopterygota</taxon>
        <taxon>Coleoptera</taxon>
        <taxon>Polyphaga</taxon>
        <taxon>Cucujiformia</taxon>
        <taxon>Coccinelloidea</taxon>
        <taxon>Coccinellidae</taxon>
        <taxon>Epilachninae</taxon>
        <taxon>Epilachnini</taxon>
        <taxon>Henosepilachna</taxon>
    </lineage>
</organism>
<dbReference type="AlphaFoldDB" id="A0AAW1U189"/>
<keyword evidence="1" id="KW-0677">Repeat</keyword>
<feature type="repeat" description="ANK" evidence="3">
    <location>
        <begin position="270"/>
        <end position="302"/>
    </location>
</feature>